<organism evidence="2 3">
    <name type="scientific">Candidatus Magasanikbacteria bacterium RIFCSPLOWO2_01_FULL_40_15</name>
    <dbReference type="NCBI Taxonomy" id="1798686"/>
    <lineage>
        <taxon>Bacteria</taxon>
        <taxon>Candidatus Magasanikiibacteriota</taxon>
    </lineage>
</organism>
<sequence>MRFIVRWIISAATLLVITQIIPGITVAGWFAAFMAALFLGLANVLIRPILILLTLPLNIVTLGLFTFVINGALFWLVARVVDGFAVANFGAAFLGALIMSIVSMATVSLLNKK</sequence>
<reference evidence="2 3" key="1">
    <citation type="journal article" date="2016" name="Nat. Commun.">
        <title>Thousands of microbial genomes shed light on interconnected biogeochemical processes in an aquifer system.</title>
        <authorList>
            <person name="Anantharaman K."/>
            <person name="Brown C.T."/>
            <person name="Hug L.A."/>
            <person name="Sharon I."/>
            <person name="Castelle C.J."/>
            <person name="Probst A.J."/>
            <person name="Thomas B.C."/>
            <person name="Singh A."/>
            <person name="Wilkins M.J."/>
            <person name="Karaoz U."/>
            <person name="Brodie E.L."/>
            <person name="Williams K.H."/>
            <person name="Hubbard S.S."/>
            <person name="Banfield J.F."/>
        </authorList>
    </citation>
    <scope>NUCLEOTIDE SEQUENCE [LARGE SCALE GENOMIC DNA]</scope>
</reference>
<proteinExistence type="predicted"/>
<dbReference type="Pfam" id="PF04020">
    <property type="entry name" value="Phage_holin_4_2"/>
    <property type="match status" value="1"/>
</dbReference>
<dbReference type="Proteomes" id="UP000177040">
    <property type="component" value="Unassembled WGS sequence"/>
</dbReference>
<comment type="caution">
    <text evidence="2">The sequence shown here is derived from an EMBL/GenBank/DDBJ whole genome shotgun (WGS) entry which is preliminary data.</text>
</comment>
<accession>A0A1F6N3S1</accession>
<gene>
    <name evidence="2" type="ORF">A2983_02805</name>
</gene>
<evidence type="ECO:0000256" key="1">
    <source>
        <dbReference type="SAM" id="Phobius"/>
    </source>
</evidence>
<name>A0A1F6N3S1_9BACT</name>
<dbReference type="AlphaFoldDB" id="A0A1F6N3S1"/>
<keyword evidence="1" id="KW-1133">Transmembrane helix</keyword>
<keyword evidence="1" id="KW-0472">Membrane</keyword>
<evidence type="ECO:0000313" key="3">
    <source>
        <dbReference type="Proteomes" id="UP000177040"/>
    </source>
</evidence>
<evidence type="ECO:0008006" key="4">
    <source>
        <dbReference type="Google" id="ProtNLM"/>
    </source>
</evidence>
<feature type="transmembrane region" description="Helical" evidence="1">
    <location>
        <begin position="7"/>
        <end position="24"/>
    </location>
</feature>
<dbReference type="EMBL" id="MFQH01000006">
    <property type="protein sequence ID" value="OGH78569.1"/>
    <property type="molecule type" value="Genomic_DNA"/>
</dbReference>
<evidence type="ECO:0000313" key="2">
    <source>
        <dbReference type="EMBL" id="OGH78569.1"/>
    </source>
</evidence>
<dbReference type="InterPro" id="IPR007165">
    <property type="entry name" value="Phage_holin_4_2"/>
</dbReference>
<keyword evidence="1" id="KW-0812">Transmembrane</keyword>
<feature type="transmembrane region" description="Helical" evidence="1">
    <location>
        <begin position="84"/>
        <end position="110"/>
    </location>
</feature>
<feature type="transmembrane region" description="Helical" evidence="1">
    <location>
        <begin position="57"/>
        <end position="78"/>
    </location>
</feature>
<dbReference type="PANTHER" id="PTHR37309:SF1">
    <property type="entry name" value="SLR0284 PROTEIN"/>
    <property type="match status" value="1"/>
</dbReference>
<protein>
    <recommendedName>
        <fullName evidence="4">Phage holin family protein</fullName>
    </recommendedName>
</protein>
<feature type="transmembrane region" description="Helical" evidence="1">
    <location>
        <begin position="30"/>
        <end position="50"/>
    </location>
</feature>
<dbReference type="PANTHER" id="PTHR37309">
    <property type="entry name" value="SLR0284 PROTEIN"/>
    <property type="match status" value="1"/>
</dbReference>